<evidence type="ECO:0000313" key="3">
    <source>
        <dbReference type="Proteomes" id="UP000604475"/>
    </source>
</evidence>
<feature type="domain" description="WYL" evidence="1">
    <location>
        <begin position="81"/>
        <end position="144"/>
    </location>
</feature>
<reference evidence="2" key="1">
    <citation type="submission" date="2020-12" db="EMBL/GenBank/DDBJ databases">
        <title>Genomic characterization of non-nitrogen-fixing Frankia strains.</title>
        <authorList>
            <person name="Carlos-Shanley C."/>
            <person name="Guerra T."/>
            <person name="Hahn D."/>
        </authorList>
    </citation>
    <scope>NUCLEOTIDE SEQUENCE</scope>
    <source>
        <strain evidence="2">CN6</strain>
    </source>
</reference>
<dbReference type="RefSeq" id="WP_203004424.1">
    <property type="nucleotide sequence ID" value="NZ_JADWYU010000114.1"/>
</dbReference>
<dbReference type="InterPro" id="IPR026881">
    <property type="entry name" value="WYL_dom"/>
</dbReference>
<dbReference type="EMBL" id="JAEACQ010000296">
    <property type="protein sequence ID" value="MBL7632148.1"/>
    <property type="molecule type" value="Genomic_DNA"/>
</dbReference>
<comment type="caution">
    <text evidence="2">The sequence shown here is derived from an EMBL/GenBank/DDBJ whole genome shotgun (WGS) entry which is preliminary data.</text>
</comment>
<proteinExistence type="predicted"/>
<dbReference type="PANTHER" id="PTHR34580">
    <property type="match status" value="1"/>
</dbReference>
<keyword evidence="3" id="KW-1185">Reference proteome</keyword>
<evidence type="ECO:0000313" key="2">
    <source>
        <dbReference type="EMBL" id="MBL7632148.1"/>
    </source>
</evidence>
<evidence type="ECO:0000259" key="1">
    <source>
        <dbReference type="Pfam" id="PF13280"/>
    </source>
</evidence>
<dbReference type="AlphaFoldDB" id="A0A937RH76"/>
<gene>
    <name evidence="2" type="ORF">I7412_34345</name>
</gene>
<sequence length="166" mass="17854">MTAAPVSAVEPPPITLTEEQAAAVAVALVALPPGPLSGPAQAALHEVLTALGPAGQDRVAELAARLWSRPDGLPRTPATPVIEEAMHEGVAVAVDYVNAAGRASHRRIEPHAFAYARGNWYLMAWCLDKDAPRWFRWDRIGHAELTTTPVQWREAFSVFPAPSPRA</sequence>
<dbReference type="Proteomes" id="UP000604475">
    <property type="component" value="Unassembled WGS sequence"/>
</dbReference>
<accession>A0A937RH76</accession>
<name>A0A937RH76_9ACTN</name>
<dbReference type="InterPro" id="IPR051534">
    <property type="entry name" value="CBASS_pafABC_assoc_protein"/>
</dbReference>
<protein>
    <submittedName>
        <fullName evidence="2">WYL domain-containing protein</fullName>
    </submittedName>
</protein>
<organism evidence="2 3">
    <name type="scientific">Frankia nepalensis</name>
    <dbReference type="NCBI Taxonomy" id="1836974"/>
    <lineage>
        <taxon>Bacteria</taxon>
        <taxon>Bacillati</taxon>
        <taxon>Actinomycetota</taxon>
        <taxon>Actinomycetes</taxon>
        <taxon>Frankiales</taxon>
        <taxon>Frankiaceae</taxon>
        <taxon>Frankia</taxon>
    </lineage>
</organism>
<dbReference type="PROSITE" id="PS52050">
    <property type="entry name" value="WYL"/>
    <property type="match status" value="1"/>
</dbReference>
<dbReference type="PANTHER" id="PTHR34580:SF3">
    <property type="entry name" value="PROTEIN PAFB"/>
    <property type="match status" value="1"/>
</dbReference>
<dbReference type="Pfam" id="PF13280">
    <property type="entry name" value="WYL"/>
    <property type="match status" value="1"/>
</dbReference>